<dbReference type="GeneID" id="91094736"/>
<evidence type="ECO:0000313" key="3">
    <source>
        <dbReference type="Proteomes" id="UP001355207"/>
    </source>
</evidence>
<feature type="region of interest" description="Disordered" evidence="1">
    <location>
        <begin position="623"/>
        <end position="670"/>
    </location>
</feature>
<name>A0AAX4JW57_9TREE</name>
<proteinExistence type="predicted"/>
<keyword evidence="3" id="KW-1185">Reference proteome</keyword>
<dbReference type="AlphaFoldDB" id="A0AAX4JW57"/>
<sequence length="688" mass="79871">MSNSDKYVQGRSKEKPKSKSISKSFTSKLKIVSPALDSNYGNYRTATSARGPENKLDLRLPPKPVLISKPIVQNQRYPVNHQFRVYQTSKSGANKFPQNPQNVIQPIYHTRNVAHQASVKSTPKEVNQVFNGSLQVINDNKYNGPPDHRANEPWNSRKIKIQDPALINTKERALVPNRFVQPQHLASYDNGDLPSAVLPPLLTTNQGGWQVDNRYFELQHSNLHQMNGTQPIFHPKYINSSNMYAQQPETQRSLPNYPQTLKPKPKQPLRFDYNKHSASTYFTYLSLCDRSYREDIVFRVHDSTSASPLIWTGNAKTSGFFATSNTFKHLTPKSYQVLFKNQFKNEEYIKDMGQSRDFFCLVGGENWLKGRLMHDIMIDHILARPRFDLKWEKMKQLEYSNFNVQSLDQYHEDINHSNDTGCWISTTKGLDWAIYEISKRLISKHDNDDRQGKDKSKNEFKVNLSIIDSRPSVNSIFREKKVNPYHRLQIKEPWNLTQNRIKMISQAQSKAKHSLEILYYGRIFSQNIKADWSFTVDYLPFKLPSRFWKPSHIHSDSHLPGWLGRLRWDPRKDDWQTALNHMKRKILPTTTWEAQPIHDWESSWPPSTAPSAIKGLRQRQVHKLSTEIGSTDDSSLLEVNSEEEDDHHEKEDKQITGRIGSYRPSGQSVKESAMYRKMNDIVDLHDLI</sequence>
<dbReference type="EMBL" id="CP144102">
    <property type="protein sequence ID" value="WWC89148.1"/>
    <property type="molecule type" value="Genomic_DNA"/>
</dbReference>
<accession>A0AAX4JW57</accession>
<protein>
    <submittedName>
        <fullName evidence="2">Uncharacterized protein</fullName>
    </submittedName>
</protein>
<evidence type="ECO:0000313" key="2">
    <source>
        <dbReference type="EMBL" id="WWC89148.1"/>
    </source>
</evidence>
<gene>
    <name evidence="2" type="ORF">L201_004066</name>
</gene>
<feature type="region of interest" description="Disordered" evidence="1">
    <location>
        <begin position="1"/>
        <end position="24"/>
    </location>
</feature>
<evidence type="ECO:0000256" key="1">
    <source>
        <dbReference type="SAM" id="MobiDB-lite"/>
    </source>
</evidence>
<dbReference type="RefSeq" id="XP_066075911.1">
    <property type="nucleotide sequence ID" value="XM_066219814.1"/>
</dbReference>
<feature type="region of interest" description="Disordered" evidence="1">
    <location>
        <begin position="247"/>
        <end position="267"/>
    </location>
</feature>
<dbReference type="Proteomes" id="UP001355207">
    <property type="component" value="Chromosome 5"/>
</dbReference>
<reference evidence="2 3" key="1">
    <citation type="submission" date="2024-01" db="EMBL/GenBank/DDBJ databases">
        <title>Comparative genomics of Cryptococcus and Kwoniella reveals pathogenesis evolution and contrasting modes of karyotype evolution via chromosome fusion or intercentromeric recombination.</title>
        <authorList>
            <person name="Coelho M.A."/>
            <person name="David-Palma M."/>
            <person name="Shea T."/>
            <person name="Bowers K."/>
            <person name="McGinley-Smith S."/>
            <person name="Mohammad A.W."/>
            <person name="Gnirke A."/>
            <person name="Yurkov A.M."/>
            <person name="Nowrousian M."/>
            <person name="Sun S."/>
            <person name="Cuomo C.A."/>
            <person name="Heitman J."/>
        </authorList>
    </citation>
    <scope>NUCLEOTIDE SEQUENCE [LARGE SCALE GENOMIC DNA]</scope>
    <source>
        <strain evidence="2 3">CBS 6074</strain>
    </source>
</reference>
<feature type="compositionally biased region" description="Polar residues" evidence="1">
    <location>
        <begin position="627"/>
        <end position="638"/>
    </location>
</feature>
<feature type="compositionally biased region" description="Polar residues" evidence="1">
    <location>
        <begin position="247"/>
        <end position="257"/>
    </location>
</feature>
<organism evidence="2 3">
    <name type="scientific">Kwoniella dendrophila CBS 6074</name>
    <dbReference type="NCBI Taxonomy" id="1295534"/>
    <lineage>
        <taxon>Eukaryota</taxon>
        <taxon>Fungi</taxon>
        <taxon>Dikarya</taxon>
        <taxon>Basidiomycota</taxon>
        <taxon>Agaricomycotina</taxon>
        <taxon>Tremellomycetes</taxon>
        <taxon>Tremellales</taxon>
        <taxon>Cryptococcaceae</taxon>
        <taxon>Kwoniella</taxon>
    </lineage>
</organism>